<accession>A0A7K1SVN0</accession>
<feature type="domain" description="HTH lacI-type" evidence="4">
    <location>
        <begin position="5"/>
        <end position="59"/>
    </location>
</feature>
<dbReference type="InterPro" id="IPR000843">
    <property type="entry name" value="HTH_LacI"/>
</dbReference>
<organism evidence="5 6">
    <name type="scientific">Mucilaginibacter arboris</name>
    <dbReference type="NCBI Taxonomy" id="2682090"/>
    <lineage>
        <taxon>Bacteria</taxon>
        <taxon>Pseudomonadati</taxon>
        <taxon>Bacteroidota</taxon>
        <taxon>Sphingobacteriia</taxon>
        <taxon>Sphingobacteriales</taxon>
        <taxon>Sphingobacteriaceae</taxon>
        <taxon>Mucilaginibacter</taxon>
    </lineage>
</organism>
<sequence length="351" mass="38767">MHESITIKDIAKALGFSTSTVSRALRDSHEISAETKRIVLEYAEKINYQPNPIALSLKERKSHSIGVVVCEVANNFFSQAISGIESIAYSRGYHVILSQTHESFEREIVNVNHLASRSVDGLLVSLSSGTINLDHFKKLHDKGLPIVFFDRIPKEINTHKVASNNFEGAFKATEHLINSGFKTIAHLANAAHLSISTERLAGYKAALEKHQLTFTEDLIKYCGHGGMVFEEVETAVKELLHLKNKPDAVLITSDRLSTCCLTILNHLGLSVPDDLAIAGFTNSNTAELFNPPLTTIRQPAFKIGQLATEKLISIIESKYPVTEFTTQLLDTEFSIRSSSVLSRKPALPDVF</sequence>
<dbReference type="Pfam" id="PF13377">
    <property type="entry name" value="Peripla_BP_3"/>
    <property type="match status" value="1"/>
</dbReference>
<evidence type="ECO:0000256" key="2">
    <source>
        <dbReference type="ARBA" id="ARBA00023125"/>
    </source>
</evidence>
<dbReference type="RefSeq" id="WP_157565588.1">
    <property type="nucleotide sequence ID" value="NZ_WPIK01000005.1"/>
</dbReference>
<proteinExistence type="predicted"/>
<dbReference type="InterPro" id="IPR028082">
    <property type="entry name" value="Peripla_BP_I"/>
</dbReference>
<keyword evidence="3" id="KW-0804">Transcription</keyword>
<keyword evidence="1" id="KW-0805">Transcription regulation</keyword>
<dbReference type="PANTHER" id="PTHR30146:SF109">
    <property type="entry name" value="HTH-TYPE TRANSCRIPTIONAL REGULATOR GALS"/>
    <property type="match status" value="1"/>
</dbReference>
<protein>
    <submittedName>
        <fullName evidence="5">Substrate-binding domain-containing protein</fullName>
    </submittedName>
</protein>
<dbReference type="InterPro" id="IPR010982">
    <property type="entry name" value="Lambda_DNA-bd_dom_sf"/>
</dbReference>
<dbReference type="Proteomes" id="UP000462014">
    <property type="component" value="Unassembled WGS sequence"/>
</dbReference>
<dbReference type="InterPro" id="IPR046335">
    <property type="entry name" value="LacI/GalR-like_sensor"/>
</dbReference>
<keyword evidence="6" id="KW-1185">Reference proteome</keyword>
<dbReference type="Gene3D" id="1.10.260.40">
    <property type="entry name" value="lambda repressor-like DNA-binding domains"/>
    <property type="match status" value="1"/>
</dbReference>
<dbReference type="Gene3D" id="3.40.50.2300">
    <property type="match status" value="2"/>
</dbReference>
<dbReference type="PROSITE" id="PS50932">
    <property type="entry name" value="HTH_LACI_2"/>
    <property type="match status" value="1"/>
</dbReference>
<evidence type="ECO:0000256" key="1">
    <source>
        <dbReference type="ARBA" id="ARBA00023015"/>
    </source>
</evidence>
<dbReference type="PANTHER" id="PTHR30146">
    <property type="entry name" value="LACI-RELATED TRANSCRIPTIONAL REPRESSOR"/>
    <property type="match status" value="1"/>
</dbReference>
<evidence type="ECO:0000259" key="4">
    <source>
        <dbReference type="PROSITE" id="PS50932"/>
    </source>
</evidence>
<dbReference type="CDD" id="cd01392">
    <property type="entry name" value="HTH_LacI"/>
    <property type="match status" value="1"/>
</dbReference>
<keyword evidence="2" id="KW-0238">DNA-binding</keyword>
<dbReference type="Pfam" id="PF00356">
    <property type="entry name" value="LacI"/>
    <property type="match status" value="1"/>
</dbReference>
<dbReference type="EMBL" id="WPIK01000005">
    <property type="protein sequence ID" value="MVN21343.1"/>
    <property type="molecule type" value="Genomic_DNA"/>
</dbReference>
<dbReference type="SUPFAM" id="SSF47413">
    <property type="entry name" value="lambda repressor-like DNA-binding domains"/>
    <property type="match status" value="1"/>
</dbReference>
<dbReference type="SUPFAM" id="SSF53822">
    <property type="entry name" value="Periplasmic binding protein-like I"/>
    <property type="match status" value="1"/>
</dbReference>
<gene>
    <name evidence="5" type="ORF">GO621_07315</name>
</gene>
<dbReference type="AlphaFoldDB" id="A0A7K1SVN0"/>
<comment type="caution">
    <text evidence="5">The sequence shown here is derived from an EMBL/GenBank/DDBJ whole genome shotgun (WGS) entry which is preliminary data.</text>
</comment>
<name>A0A7K1SVN0_9SPHI</name>
<reference evidence="5 6" key="1">
    <citation type="submission" date="2019-12" db="EMBL/GenBank/DDBJ databases">
        <title>Mucilaginibacter sp. HMF7410 genome sequencing and assembly.</title>
        <authorList>
            <person name="Kang H."/>
            <person name="Cha I."/>
            <person name="Kim H."/>
            <person name="Joh K."/>
        </authorList>
    </citation>
    <scope>NUCLEOTIDE SEQUENCE [LARGE SCALE GENOMIC DNA]</scope>
    <source>
        <strain evidence="5 6">HMF7410</strain>
    </source>
</reference>
<dbReference type="GO" id="GO:0000976">
    <property type="term" value="F:transcription cis-regulatory region binding"/>
    <property type="evidence" value="ECO:0007669"/>
    <property type="project" value="TreeGrafter"/>
</dbReference>
<evidence type="ECO:0000313" key="5">
    <source>
        <dbReference type="EMBL" id="MVN21343.1"/>
    </source>
</evidence>
<dbReference type="GO" id="GO:0003700">
    <property type="term" value="F:DNA-binding transcription factor activity"/>
    <property type="evidence" value="ECO:0007669"/>
    <property type="project" value="TreeGrafter"/>
</dbReference>
<evidence type="ECO:0000313" key="6">
    <source>
        <dbReference type="Proteomes" id="UP000462014"/>
    </source>
</evidence>
<evidence type="ECO:0000256" key="3">
    <source>
        <dbReference type="ARBA" id="ARBA00023163"/>
    </source>
</evidence>
<dbReference type="SMART" id="SM00354">
    <property type="entry name" value="HTH_LACI"/>
    <property type="match status" value="1"/>
</dbReference>
<dbReference type="CDD" id="cd06267">
    <property type="entry name" value="PBP1_LacI_sugar_binding-like"/>
    <property type="match status" value="1"/>
</dbReference>